<sequence length="359" mass="40193">MLISGVLIVANANLKFTLHCKHANLTLFSHVHYAAFLRSQEYAYNNNEKNIPLYLNYYGLNDNPFSIAPNPDYLFMSTRHKQALAHLNFGLTESGGFVMLTGEVGTGKTTVSRKLMQELGKDTQMAVILNPTLSALELLATVCDELGVNYDQNSASLKVFTDRILAKLASNHENGVNTVLLIDEAQHLLPEVLEQLRLLTNLETNREKLLKVVLIGQPELQQLLRRNELRQLAQRVTARYHLLPLTQVEVGQYVEHRWSVAGGLSACFTKAALVELFTISGGIPRVINLLCDRALSLGYSLQKPFVDHQIMVSSSFQVLGEDIVLQRQQSRFKPLYIRWFLLALILGLLTGAIYGGLYA</sequence>
<dbReference type="InterPro" id="IPR027417">
    <property type="entry name" value="P-loop_NTPase"/>
</dbReference>
<protein>
    <submittedName>
        <fullName evidence="3">General secretion pathway protein A</fullName>
    </submittedName>
</protein>
<dbReference type="Gene3D" id="3.40.50.300">
    <property type="entry name" value="P-loop containing nucleotide triphosphate hydrolases"/>
    <property type="match status" value="1"/>
</dbReference>
<reference evidence="3 4" key="2">
    <citation type="journal article" date="2017" name="Antonie Van Leeuwenhoek">
        <title>Rhizobium rhizosphaerae sp. nov., a novel species isolated from rice rhizosphere.</title>
        <authorList>
            <person name="Zhao J.J."/>
            <person name="Zhang J."/>
            <person name="Zhang R.J."/>
            <person name="Zhang C.W."/>
            <person name="Yin H.Q."/>
            <person name="Zhang X.X."/>
        </authorList>
    </citation>
    <scope>NUCLEOTIDE SEQUENCE [LARGE SCALE GENOMIC DNA]</scope>
    <source>
        <strain evidence="3 4">ACAM 611</strain>
    </source>
</reference>
<keyword evidence="1" id="KW-0812">Transmembrane</keyword>
<feature type="domain" description="AAA+ ATPase" evidence="2">
    <location>
        <begin position="94"/>
        <end position="239"/>
    </location>
</feature>
<dbReference type="eggNOG" id="COG3267">
    <property type="taxonomic scope" value="Bacteria"/>
</dbReference>
<dbReference type="EMBL" id="BAET01000004">
    <property type="protein sequence ID" value="GAB54376.1"/>
    <property type="molecule type" value="Genomic_DNA"/>
</dbReference>
<accession>H5T7U9</accession>
<feature type="transmembrane region" description="Helical" evidence="1">
    <location>
        <begin position="335"/>
        <end position="357"/>
    </location>
</feature>
<name>H5T7U9_9ALTE</name>
<organism evidence="3 4">
    <name type="scientific">Glaciecola punicea ACAM 611</name>
    <dbReference type="NCBI Taxonomy" id="1121923"/>
    <lineage>
        <taxon>Bacteria</taxon>
        <taxon>Pseudomonadati</taxon>
        <taxon>Pseudomonadota</taxon>
        <taxon>Gammaproteobacteria</taxon>
        <taxon>Alteromonadales</taxon>
        <taxon>Alteromonadaceae</taxon>
        <taxon>Glaciecola</taxon>
    </lineage>
</organism>
<gene>
    <name evidence="3" type="primary">gspA</name>
    <name evidence="3" type="ORF">GPUN_0223</name>
</gene>
<reference evidence="3 4" key="1">
    <citation type="journal article" date="2012" name="J. Bacteriol.">
        <title>Genome sequence of proteorhodopsin-containing sea ice bacterium Glaciecola punicea ACAM 611T.</title>
        <authorList>
            <person name="Qin Q.-L."/>
            <person name="Xie B.-B."/>
            <person name="Shu Y.-L."/>
            <person name="Rong J.-C."/>
            <person name="Zhao D.-L."/>
            <person name="Zhang X.-Y."/>
            <person name="Chen X.-L."/>
            <person name="Zhou B.-C."/>
            <person name="Zhanga Y.-Z."/>
        </authorList>
    </citation>
    <scope>NUCLEOTIDE SEQUENCE [LARGE SCALE GENOMIC DNA]</scope>
    <source>
        <strain evidence="3 4">ACAM 611</strain>
    </source>
</reference>
<evidence type="ECO:0000259" key="2">
    <source>
        <dbReference type="SMART" id="SM00382"/>
    </source>
</evidence>
<dbReference type="PANTHER" id="PTHR35894">
    <property type="entry name" value="GENERAL SECRETION PATHWAY PROTEIN A-RELATED"/>
    <property type="match status" value="1"/>
</dbReference>
<evidence type="ECO:0000313" key="3">
    <source>
        <dbReference type="EMBL" id="GAB54376.1"/>
    </source>
</evidence>
<dbReference type="InterPro" id="IPR003593">
    <property type="entry name" value="AAA+_ATPase"/>
</dbReference>
<dbReference type="Proteomes" id="UP000053586">
    <property type="component" value="Unassembled WGS sequence"/>
</dbReference>
<dbReference type="CDD" id="cd00009">
    <property type="entry name" value="AAA"/>
    <property type="match status" value="1"/>
</dbReference>
<keyword evidence="1" id="KW-0472">Membrane</keyword>
<dbReference type="STRING" id="56804.BAE46_13105"/>
<dbReference type="SUPFAM" id="SSF52540">
    <property type="entry name" value="P-loop containing nucleoside triphosphate hydrolases"/>
    <property type="match status" value="1"/>
</dbReference>
<dbReference type="AlphaFoldDB" id="H5T7U9"/>
<dbReference type="InterPro" id="IPR052026">
    <property type="entry name" value="ExeA_AAA_ATPase_DNA-bind"/>
</dbReference>
<evidence type="ECO:0000256" key="1">
    <source>
        <dbReference type="SAM" id="Phobius"/>
    </source>
</evidence>
<dbReference type="SMART" id="SM00382">
    <property type="entry name" value="AAA"/>
    <property type="match status" value="1"/>
</dbReference>
<comment type="caution">
    <text evidence="3">The sequence shown here is derived from an EMBL/GenBank/DDBJ whole genome shotgun (WGS) entry which is preliminary data.</text>
</comment>
<keyword evidence="1" id="KW-1133">Transmembrane helix</keyword>
<dbReference type="PANTHER" id="PTHR35894:SF1">
    <property type="entry name" value="PHOSPHORIBULOKINASE _ URIDINE KINASE FAMILY"/>
    <property type="match status" value="1"/>
</dbReference>
<dbReference type="Pfam" id="PF13401">
    <property type="entry name" value="AAA_22"/>
    <property type="match status" value="1"/>
</dbReference>
<dbReference type="InterPro" id="IPR049945">
    <property type="entry name" value="AAA_22"/>
</dbReference>
<keyword evidence="4" id="KW-1185">Reference proteome</keyword>
<evidence type="ECO:0000313" key="4">
    <source>
        <dbReference type="Proteomes" id="UP000053586"/>
    </source>
</evidence>
<proteinExistence type="predicted"/>
<dbReference type="GO" id="GO:0016887">
    <property type="term" value="F:ATP hydrolysis activity"/>
    <property type="evidence" value="ECO:0007669"/>
    <property type="project" value="InterPro"/>
</dbReference>